<comment type="caution">
    <text evidence="5">The sequence shown here is derived from an EMBL/GenBank/DDBJ whole genome shotgun (WGS) entry which is preliminary data.</text>
</comment>
<dbReference type="RefSeq" id="WP_184282541.1">
    <property type="nucleotide sequence ID" value="NZ_BAAAPG010000001.1"/>
</dbReference>
<evidence type="ECO:0000256" key="1">
    <source>
        <dbReference type="ARBA" id="ARBA00023015"/>
    </source>
</evidence>
<name>A0A7W9FCX7_9MICO</name>
<keyword evidence="2 5" id="KW-0238">DNA-binding</keyword>
<protein>
    <submittedName>
        <fullName evidence="5">DNA-binding GntR family transcriptional regulator</fullName>
    </submittedName>
</protein>
<dbReference type="InterPro" id="IPR036388">
    <property type="entry name" value="WH-like_DNA-bd_sf"/>
</dbReference>
<proteinExistence type="predicted"/>
<dbReference type="Pfam" id="PF00392">
    <property type="entry name" value="GntR"/>
    <property type="match status" value="1"/>
</dbReference>
<dbReference type="InterPro" id="IPR011711">
    <property type="entry name" value="GntR_C"/>
</dbReference>
<dbReference type="SMART" id="SM00345">
    <property type="entry name" value="HTH_GNTR"/>
    <property type="match status" value="1"/>
</dbReference>
<feature type="domain" description="HTH gntR-type" evidence="4">
    <location>
        <begin position="14"/>
        <end position="81"/>
    </location>
</feature>
<sequence>MTNTLGDRRVQRHAPIREQVAAILRDAIVQMELRPGQVLIERELCEMTSASRPSVREALRQLESEGLVESRTGRGTVVAAPSRDQAEQLYQVRAELEGMAVELFTTRADDAQRAQLREAFDALERAVKSRPYGDVEAGVAAEMLAAKDRIYGIFIEGAGNEILSEMVGGLQRRVTQLRALTMTNPGRLQASLEEIRTIVEAVERKDAGAARRAATTHVEMAARTALSFVRGT</sequence>
<keyword evidence="3" id="KW-0804">Transcription</keyword>
<evidence type="ECO:0000313" key="5">
    <source>
        <dbReference type="EMBL" id="MBB5742903.1"/>
    </source>
</evidence>
<organism evidence="5 6">
    <name type="scientific">Microbacterium ginsengiterrae</name>
    <dbReference type="NCBI Taxonomy" id="546115"/>
    <lineage>
        <taxon>Bacteria</taxon>
        <taxon>Bacillati</taxon>
        <taxon>Actinomycetota</taxon>
        <taxon>Actinomycetes</taxon>
        <taxon>Micrococcales</taxon>
        <taxon>Microbacteriaceae</taxon>
        <taxon>Microbacterium</taxon>
    </lineage>
</organism>
<dbReference type="SMART" id="SM00895">
    <property type="entry name" value="FCD"/>
    <property type="match status" value="1"/>
</dbReference>
<dbReference type="AlphaFoldDB" id="A0A7W9FCX7"/>
<evidence type="ECO:0000259" key="4">
    <source>
        <dbReference type="PROSITE" id="PS50949"/>
    </source>
</evidence>
<gene>
    <name evidence="5" type="ORF">HD600_001400</name>
</gene>
<reference evidence="5 6" key="1">
    <citation type="submission" date="2020-08" db="EMBL/GenBank/DDBJ databases">
        <title>Sequencing the genomes of 1000 actinobacteria strains.</title>
        <authorList>
            <person name="Klenk H.-P."/>
        </authorList>
    </citation>
    <scope>NUCLEOTIDE SEQUENCE [LARGE SCALE GENOMIC DNA]</scope>
    <source>
        <strain evidence="5 6">DSM 24823</strain>
    </source>
</reference>
<dbReference type="SUPFAM" id="SSF48008">
    <property type="entry name" value="GntR ligand-binding domain-like"/>
    <property type="match status" value="1"/>
</dbReference>
<dbReference type="GO" id="GO:0003700">
    <property type="term" value="F:DNA-binding transcription factor activity"/>
    <property type="evidence" value="ECO:0007669"/>
    <property type="project" value="InterPro"/>
</dbReference>
<dbReference type="InterPro" id="IPR036390">
    <property type="entry name" value="WH_DNA-bd_sf"/>
</dbReference>
<accession>A0A7W9FCX7</accession>
<dbReference type="SUPFAM" id="SSF46785">
    <property type="entry name" value="Winged helix' DNA-binding domain"/>
    <property type="match status" value="1"/>
</dbReference>
<evidence type="ECO:0000256" key="3">
    <source>
        <dbReference type="ARBA" id="ARBA00023163"/>
    </source>
</evidence>
<keyword evidence="1" id="KW-0805">Transcription regulation</keyword>
<evidence type="ECO:0000313" key="6">
    <source>
        <dbReference type="Proteomes" id="UP000517712"/>
    </source>
</evidence>
<dbReference type="Gene3D" id="1.20.120.530">
    <property type="entry name" value="GntR ligand-binding domain-like"/>
    <property type="match status" value="1"/>
</dbReference>
<dbReference type="CDD" id="cd07377">
    <property type="entry name" value="WHTH_GntR"/>
    <property type="match status" value="1"/>
</dbReference>
<dbReference type="InterPro" id="IPR000524">
    <property type="entry name" value="Tscrpt_reg_HTH_GntR"/>
</dbReference>
<dbReference type="GO" id="GO:0003677">
    <property type="term" value="F:DNA binding"/>
    <property type="evidence" value="ECO:0007669"/>
    <property type="project" value="UniProtKB-KW"/>
</dbReference>
<dbReference type="PRINTS" id="PR00035">
    <property type="entry name" value="HTHGNTR"/>
</dbReference>
<dbReference type="Pfam" id="PF07729">
    <property type="entry name" value="FCD"/>
    <property type="match status" value="1"/>
</dbReference>
<dbReference type="Proteomes" id="UP000517712">
    <property type="component" value="Unassembled WGS sequence"/>
</dbReference>
<dbReference type="PANTHER" id="PTHR43537:SF24">
    <property type="entry name" value="GLUCONATE OPERON TRANSCRIPTIONAL REPRESSOR"/>
    <property type="match status" value="1"/>
</dbReference>
<dbReference type="PANTHER" id="PTHR43537">
    <property type="entry name" value="TRANSCRIPTIONAL REGULATOR, GNTR FAMILY"/>
    <property type="match status" value="1"/>
</dbReference>
<evidence type="ECO:0000256" key="2">
    <source>
        <dbReference type="ARBA" id="ARBA00023125"/>
    </source>
</evidence>
<dbReference type="InterPro" id="IPR008920">
    <property type="entry name" value="TF_FadR/GntR_C"/>
</dbReference>
<dbReference type="EMBL" id="JACHMU010000001">
    <property type="protein sequence ID" value="MBB5742903.1"/>
    <property type="molecule type" value="Genomic_DNA"/>
</dbReference>
<dbReference type="PROSITE" id="PS50949">
    <property type="entry name" value="HTH_GNTR"/>
    <property type="match status" value="1"/>
</dbReference>
<keyword evidence="6" id="KW-1185">Reference proteome</keyword>
<dbReference type="Gene3D" id="1.10.10.10">
    <property type="entry name" value="Winged helix-like DNA-binding domain superfamily/Winged helix DNA-binding domain"/>
    <property type="match status" value="1"/>
</dbReference>